<evidence type="ECO:0008006" key="5">
    <source>
        <dbReference type="Google" id="ProtNLM"/>
    </source>
</evidence>
<feature type="compositionally biased region" description="Low complexity" evidence="1">
    <location>
        <begin position="30"/>
        <end position="46"/>
    </location>
</feature>
<evidence type="ECO:0000256" key="2">
    <source>
        <dbReference type="SAM" id="SignalP"/>
    </source>
</evidence>
<keyword evidence="4" id="KW-1185">Reference proteome</keyword>
<name>A0ABQ5QVL2_9ACTN</name>
<feature type="chain" id="PRO_5046147212" description="Lipoprotein" evidence="2">
    <location>
        <begin position="21"/>
        <end position="214"/>
    </location>
</feature>
<gene>
    <name evidence="3" type="ORF">Pa4123_35900</name>
</gene>
<evidence type="ECO:0000313" key="3">
    <source>
        <dbReference type="EMBL" id="GLH98315.1"/>
    </source>
</evidence>
<evidence type="ECO:0000256" key="1">
    <source>
        <dbReference type="SAM" id="MobiDB-lite"/>
    </source>
</evidence>
<keyword evidence="2" id="KW-0732">Signal</keyword>
<reference evidence="3" key="1">
    <citation type="submission" date="2022-12" db="EMBL/GenBank/DDBJ databases">
        <title>New Phytohabitans aurantiacus sp. RD004123 nov., an actinomycete isolated from soil.</title>
        <authorList>
            <person name="Triningsih D.W."/>
            <person name="Harunari E."/>
            <person name="Igarashi Y."/>
        </authorList>
    </citation>
    <scope>NUCLEOTIDE SEQUENCE</scope>
    <source>
        <strain evidence="3">RD004123</strain>
    </source>
</reference>
<dbReference type="Proteomes" id="UP001144280">
    <property type="component" value="Unassembled WGS sequence"/>
</dbReference>
<proteinExistence type="predicted"/>
<dbReference type="PROSITE" id="PS51257">
    <property type="entry name" value="PROKAR_LIPOPROTEIN"/>
    <property type="match status" value="1"/>
</dbReference>
<protein>
    <recommendedName>
        <fullName evidence="5">Lipoprotein</fullName>
    </recommendedName>
</protein>
<dbReference type="EMBL" id="BSDI01000015">
    <property type="protein sequence ID" value="GLH98315.1"/>
    <property type="molecule type" value="Genomic_DNA"/>
</dbReference>
<feature type="signal peptide" evidence="2">
    <location>
        <begin position="1"/>
        <end position="20"/>
    </location>
</feature>
<sequence length="214" mass="21571">MRTPAKAVMTLVALGLAVTGCETGTGGTGSTASPSPTPSSSGSAAGQAAECVTGNWRTTGATGSAGSGEATAEVTGGSGVAVDIQRDGAVRADFSGMQPVTFDLNAGGPSIRGQFRYDGTANGTVRTMEGTWEPIPPVEWGEVRVTVDLTSPVKARPFDNVRLGDYVGDGVGQTGNVVDVQPFLGKGAYECRGDTLVLSPAGNDSGLTWTLARA</sequence>
<evidence type="ECO:0000313" key="4">
    <source>
        <dbReference type="Proteomes" id="UP001144280"/>
    </source>
</evidence>
<feature type="region of interest" description="Disordered" evidence="1">
    <location>
        <begin position="24"/>
        <end position="50"/>
    </location>
</feature>
<dbReference type="RefSeq" id="WP_281897073.1">
    <property type="nucleotide sequence ID" value="NZ_BSDI01000015.1"/>
</dbReference>
<accession>A0ABQ5QVL2</accession>
<organism evidence="3 4">
    <name type="scientific">Phytohabitans aurantiacus</name>
    <dbReference type="NCBI Taxonomy" id="3016789"/>
    <lineage>
        <taxon>Bacteria</taxon>
        <taxon>Bacillati</taxon>
        <taxon>Actinomycetota</taxon>
        <taxon>Actinomycetes</taxon>
        <taxon>Micromonosporales</taxon>
        <taxon>Micromonosporaceae</taxon>
    </lineage>
</organism>
<comment type="caution">
    <text evidence="3">The sequence shown here is derived from an EMBL/GenBank/DDBJ whole genome shotgun (WGS) entry which is preliminary data.</text>
</comment>